<evidence type="ECO:0000313" key="2">
    <source>
        <dbReference type="Proteomes" id="UP000297322"/>
    </source>
</evidence>
<accession>A0A4Y9TN36</accession>
<evidence type="ECO:0000313" key="1">
    <source>
        <dbReference type="EMBL" id="TFW43826.1"/>
    </source>
</evidence>
<dbReference type="EMBL" id="SPVI01000004">
    <property type="protein sequence ID" value="TFW43826.1"/>
    <property type="molecule type" value="Genomic_DNA"/>
</dbReference>
<sequence>MRTKIVGLWVLGWASLVVSGCGTVTTALREDAVTVQALKAKKTYCESVPRIYSGVAYNLCVLHGPPNSRAGFTLNSVPWAFIDVPLSGVMDTLILPYTIYRQSADGSIELR</sequence>
<dbReference type="Pfam" id="PF07119">
    <property type="entry name" value="DUF1375"/>
    <property type="match status" value="1"/>
</dbReference>
<reference evidence="1 2" key="1">
    <citation type="submission" date="2019-03" db="EMBL/GenBank/DDBJ databases">
        <title>Biocontrol and xenobiotic degradation properties of endophytic Pseudomonas fluorescens strain BRZ63.</title>
        <authorList>
            <person name="Chlebek D.A."/>
            <person name="Pinski A."/>
            <person name="Zur J.P."/>
            <person name="Michalska J."/>
            <person name="Hupert-Kocurek K.T."/>
        </authorList>
    </citation>
    <scope>NUCLEOTIDE SEQUENCE [LARGE SCALE GENOMIC DNA]</scope>
    <source>
        <strain evidence="1 2">BRZ63</strain>
    </source>
</reference>
<name>A0A4Y9TN36_PSEFL</name>
<dbReference type="InterPro" id="IPR010780">
    <property type="entry name" value="DUF1375"/>
</dbReference>
<comment type="caution">
    <text evidence="1">The sequence shown here is derived from an EMBL/GenBank/DDBJ whole genome shotgun (WGS) entry which is preliminary data.</text>
</comment>
<dbReference type="RefSeq" id="WP_065879462.1">
    <property type="nucleotide sequence ID" value="NZ_SPVI01000004.1"/>
</dbReference>
<dbReference type="Proteomes" id="UP000297322">
    <property type="component" value="Unassembled WGS sequence"/>
</dbReference>
<dbReference type="AlphaFoldDB" id="A0A4Y9TN36"/>
<gene>
    <name evidence="1" type="ORF">E4T65_08785</name>
</gene>
<organism evidence="1 2">
    <name type="scientific">Pseudomonas fluorescens</name>
    <dbReference type="NCBI Taxonomy" id="294"/>
    <lineage>
        <taxon>Bacteria</taxon>
        <taxon>Pseudomonadati</taxon>
        <taxon>Pseudomonadota</taxon>
        <taxon>Gammaproteobacteria</taxon>
        <taxon>Pseudomonadales</taxon>
        <taxon>Pseudomonadaceae</taxon>
        <taxon>Pseudomonas</taxon>
    </lineage>
</organism>
<proteinExistence type="predicted"/>
<keyword evidence="1" id="KW-0449">Lipoprotein</keyword>
<protein>
    <submittedName>
        <fullName evidence="1">YceK/YidQ family lipoprotein</fullName>
    </submittedName>
</protein>
<dbReference type="PROSITE" id="PS51257">
    <property type="entry name" value="PROKAR_LIPOPROTEIN"/>
    <property type="match status" value="1"/>
</dbReference>